<reference evidence="3" key="2">
    <citation type="journal article" date="2022" name="Microbiol. Resour. Announc.">
        <title>Metagenome Sequencing to Explore Phylogenomics of Terrestrial Cyanobacteria.</title>
        <authorList>
            <person name="Ward R.D."/>
            <person name="Stajich J.E."/>
            <person name="Johansen J.R."/>
            <person name="Huntemann M."/>
            <person name="Clum A."/>
            <person name="Foster B."/>
            <person name="Foster B."/>
            <person name="Roux S."/>
            <person name="Palaniappan K."/>
            <person name="Varghese N."/>
            <person name="Mukherjee S."/>
            <person name="Reddy T.B.K."/>
            <person name="Daum C."/>
            <person name="Copeland A."/>
            <person name="Chen I.A."/>
            <person name="Ivanova N.N."/>
            <person name="Kyrpides N.C."/>
            <person name="Shapiro N."/>
            <person name="Eloe-Fadrosh E.A."/>
            <person name="Pietrasiak N."/>
        </authorList>
    </citation>
    <scope>NUCLEOTIDE SEQUENCE</scope>
    <source>
        <strain evidence="3">CPER-KK1</strain>
    </source>
</reference>
<feature type="domain" description="GST C-terminal" evidence="2">
    <location>
        <begin position="92"/>
        <end position="224"/>
    </location>
</feature>
<dbReference type="Pfam" id="PF13409">
    <property type="entry name" value="GST_N_2"/>
    <property type="match status" value="1"/>
</dbReference>
<evidence type="ECO:0000259" key="1">
    <source>
        <dbReference type="PROSITE" id="PS50404"/>
    </source>
</evidence>
<dbReference type="InterPro" id="IPR036249">
    <property type="entry name" value="Thioredoxin-like_sf"/>
</dbReference>
<dbReference type="SFLD" id="SFLDG00358">
    <property type="entry name" value="Main_(cytGST)"/>
    <property type="match status" value="1"/>
</dbReference>
<evidence type="ECO:0000259" key="2">
    <source>
        <dbReference type="PROSITE" id="PS50405"/>
    </source>
</evidence>
<dbReference type="EMBL" id="JAHHIF010000030">
    <property type="protein sequence ID" value="MBW4546814.1"/>
    <property type="molecule type" value="Genomic_DNA"/>
</dbReference>
<dbReference type="SFLD" id="SFLDS00019">
    <property type="entry name" value="Glutathione_Transferase_(cytos"/>
    <property type="match status" value="1"/>
</dbReference>
<reference evidence="3" key="1">
    <citation type="submission" date="2021-05" db="EMBL/GenBank/DDBJ databases">
        <authorList>
            <person name="Pietrasiak N."/>
            <person name="Ward R."/>
            <person name="Stajich J.E."/>
            <person name="Kurbessoian T."/>
        </authorList>
    </citation>
    <scope>NUCLEOTIDE SEQUENCE</scope>
    <source>
        <strain evidence="3">CPER-KK1</strain>
    </source>
</reference>
<protein>
    <submittedName>
        <fullName evidence="3">Glutathione S-transferase family protein</fullName>
    </submittedName>
</protein>
<dbReference type="SUPFAM" id="SSF47616">
    <property type="entry name" value="GST C-terminal domain-like"/>
    <property type="match status" value="1"/>
</dbReference>
<sequence>MDETTPLVFYANRNCPYAQRSWITLLELSVDFEYQEISLGKDNKTEWFCALNPNGTVPVIKHGETVVYESLVVNEYLCEVFGGKGGTLMPSQLAARARARILMTRCDSKLVKLSYSYLSHKRTEDAAKDDQLRAHLEEELLLLDAAIEASGGPYFLGETVSLVDIAFMPFFERMNVALSAWKDFEIENSARVHLNTWLEAMSNRETYRQTRLSPERIKELYSQFLNVDYFKRVGVAL</sequence>
<dbReference type="PANTHER" id="PTHR43968">
    <property type="match status" value="1"/>
</dbReference>
<dbReference type="PROSITE" id="PS50405">
    <property type="entry name" value="GST_CTER"/>
    <property type="match status" value="1"/>
</dbReference>
<dbReference type="AlphaFoldDB" id="A0A951PP71"/>
<dbReference type="Gene3D" id="1.20.1050.10">
    <property type="match status" value="1"/>
</dbReference>
<dbReference type="GO" id="GO:0005737">
    <property type="term" value="C:cytoplasm"/>
    <property type="evidence" value="ECO:0007669"/>
    <property type="project" value="TreeGrafter"/>
</dbReference>
<dbReference type="Gene3D" id="3.40.30.10">
    <property type="entry name" value="Glutaredoxin"/>
    <property type="match status" value="1"/>
</dbReference>
<evidence type="ECO:0000313" key="4">
    <source>
        <dbReference type="Proteomes" id="UP000753908"/>
    </source>
</evidence>
<organism evidence="3 4">
    <name type="scientific">Symplocastrum torsivum CPER-KK1</name>
    <dbReference type="NCBI Taxonomy" id="450513"/>
    <lineage>
        <taxon>Bacteria</taxon>
        <taxon>Bacillati</taxon>
        <taxon>Cyanobacteriota</taxon>
        <taxon>Cyanophyceae</taxon>
        <taxon>Oscillatoriophycideae</taxon>
        <taxon>Oscillatoriales</taxon>
        <taxon>Microcoleaceae</taxon>
        <taxon>Symplocastrum</taxon>
    </lineage>
</organism>
<dbReference type="Pfam" id="PF13410">
    <property type="entry name" value="GST_C_2"/>
    <property type="match status" value="1"/>
</dbReference>
<dbReference type="InterPro" id="IPR050983">
    <property type="entry name" value="GST_Omega/HSP26"/>
</dbReference>
<dbReference type="CDD" id="cd00570">
    <property type="entry name" value="GST_N_family"/>
    <property type="match status" value="1"/>
</dbReference>
<evidence type="ECO:0000313" key="3">
    <source>
        <dbReference type="EMBL" id="MBW4546814.1"/>
    </source>
</evidence>
<proteinExistence type="predicted"/>
<comment type="caution">
    <text evidence="3">The sequence shown here is derived from an EMBL/GenBank/DDBJ whole genome shotgun (WGS) entry which is preliminary data.</text>
</comment>
<dbReference type="InterPro" id="IPR004045">
    <property type="entry name" value="Glutathione_S-Trfase_N"/>
</dbReference>
<feature type="domain" description="GST N-terminal" evidence="1">
    <location>
        <begin position="5"/>
        <end position="85"/>
    </location>
</feature>
<accession>A0A951PP71</accession>
<dbReference type="InterPro" id="IPR040079">
    <property type="entry name" value="Glutathione_S-Trfase"/>
</dbReference>
<dbReference type="SUPFAM" id="SSF52833">
    <property type="entry name" value="Thioredoxin-like"/>
    <property type="match status" value="1"/>
</dbReference>
<dbReference type="InterPro" id="IPR010987">
    <property type="entry name" value="Glutathione-S-Trfase_C-like"/>
</dbReference>
<name>A0A951PP71_9CYAN</name>
<dbReference type="InterPro" id="IPR036282">
    <property type="entry name" value="Glutathione-S-Trfase_C_sf"/>
</dbReference>
<dbReference type="PANTHER" id="PTHR43968:SF6">
    <property type="entry name" value="GLUTATHIONE S-TRANSFERASE OMEGA"/>
    <property type="match status" value="1"/>
</dbReference>
<dbReference type="Proteomes" id="UP000753908">
    <property type="component" value="Unassembled WGS sequence"/>
</dbReference>
<gene>
    <name evidence="3" type="ORF">KME25_20575</name>
</gene>
<dbReference type="PROSITE" id="PS50404">
    <property type="entry name" value="GST_NTER"/>
    <property type="match status" value="1"/>
</dbReference>